<reference evidence="1" key="1">
    <citation type="submission" date="2022-07" db="EMBL/GenBank/DDBJ databases">
        <title>Phylogenomic reconstructions and comparative analyses of Kickxellomycotina fungi.</title>
        <authorList>
            <person name="Reynolds N.K."/>
            <person name="Stajich J.E."/>
            <person name="Barry K."/>
            <person name="Grigoriev I.V."/>
            <person name="Crous P."/>
            <person name="Smith M.E."/>
        </authorList>
    </citation>
    <scope>NUCLEOTIDE SEQUENCE</scope>
    <source>
        <strain evidence="1">CBS 190363</strain>
    </source>
</reference>
<organism evidence="1 2">
    <name type="scientific">Coemansia aciculifera</name>
    <dbReference type="NCBI Taxonomy" id="417176"/>
    <lineage>
        <taxon>Eukaryota</taxon>
        <taxon>Fungi</taxon>
        <taxon>Fungi incertae sedis</taxon>
        <taxon>Zoopagomycota</taxon>
        <taxon>Kickxellomycotina</taxon>
        <taxon>Kickxellomycetes</taxon>
        <taxon>Kickxellales</taxon>
        <taxon>Kickxellaceae</taxon>
        <taxon>Coemansia</taxon>
    </lineage>
</organism>
<gene>
    <name evidence="1" type="primary">MSU1</name>
    <name evidence="1" type="ORF">IWW38_001777</name>
</gene>
<dbReference type="Proteomes" id="UP001139981">
    <property type="component" value="Unassembled WGS sequence"/>
</dbReference>
<name>A0ACC1M500_9FUNG</name>
<sequence>MQSRLWSKTLCPASARLCAGSSRPSACKPIVCSARMKLHTAGGDPSAGSNKKYPELEDILGEPATSFEQLIGQLETLIKHPNPPRNYADALAKEELRRMDHRDMTADKARSEHDSSHTRLLRQRPRMLRHMNSELDRGLSAEDAGVGAEQDGPVDMSDIPDTSSSVSSTHEVQPLPEEVAINLGITTEQQERRRIWMTKISGYRAFRSNLMSMDSLLNSLNERREAERTEFGASEPATDGFDDDRGLGRKLDRDAMLDDDREFEQLIRKSWKLYDEDFVDVAEETSAVPNQSRSAGSSGVGDVATPGKRSYHTSRVVYDERDSKYTKRGTGSNRDRNIYRPTTSRRVVTRGPGIALNSAKAVRSLIRKASRPSLRDLKEHFAERDEYVDEIHVPIDATVSTGDLIEMRQTSFTSPATQYGVSIAIGGVVQKTTGRFHFNYVGHNKSVSGGRENRLGFVARGLLFDAKLLQRSGIVGRDIKRILKYGEELRQYEEEHGEHILTSANEAQRLQHVYSQQLVGGLVDMDVELSPSMALSEEAPTVVSKLVAGGQGAESRDEGEADSEESICDLLVRTFPRAIRTFQQSAEQLMRSHIRELGDYWGMALYRGQTHVTVDSLAKLTFGSKGESEAVSEIERFAAYMHMISDPLHYIPDADGLFVTCRFELRSRAEVENILRVRELIRENAPEFKQFIEKAHKLVAHAHASMPLSPLRAALDPTVKSARAANSCKLTGWAPDLSFVARKLPTEPVLTKNEVAGMVFTPEDSQFLLVLRSYVFHANAGFQNLSNPYESLVSPILKKMHYYTGCDETSVARFLVDLGVWPHWYNQKLNMRDQHHASFNRYRNKYLIERGATASASLYYLRASGSTDMSTKMKEKASRPANKKLVEEHQNDVNLAMSVVPEVRSSIITQSSSGAGVISKSKLYGRDICEAIRHDFGNLPVYTIDDSTTRDVDDGLSLETVVTAGGEEQEWIHVHVADPTALIHPGHLIAHAAMQQISTIYYATETRNMLPLGMVLDNISLVRREDGNRLGPVNTMTFSFRLGDDGDIADYKVRPGIVRNIIATPYETADQHLSYERPIGGMDSLAKLQESKRMFTFAHPFVPTDAEIPLYGSKQASLPKKTAQILQRLQVLVQRHYDHRVRSGSFTRLRPSPDIVVNEGVNVAKPTYLMPRPTFLQRPYDSPEFSPLAYPKIVSSFSSIVLSPAHMMVSEAMIIAGRVSARFASEHGPGTGGHGVTTSERGVPMLFRSQSMPNLDALDGAAPGLPLGIDGLSVSEAQSARNVWNAVIEQSRRNNGIVGSKVFDEVRHMLNPSILSCVPGPHTIMGVNDKYGYTRITSPIRRLDDMVGHWQLKAQLLAEHTSSSDQRPWYWNHYDIERLAPLVFRRSQLVDKVGKIDEEFWQLTLMRRMESEARRGTLQLPPDGFYDANSPLYFDTPWAYYNPSSPGPLTWTATVDNRDESRPFISLVIVGLGNRAILMPRPLYPALLPFAGTKVRVQVVTMDPAEAMLVVKLAPEEYQPVETPKFWKSMPALSSLYARLHLVRTPPEDSY</sequence>
<dbReference type="EMBL" id="JANBVB010000130">
    <property type="protein sequence ID" value="KAJ2897283.1"/>
    <property type="molecule type" value="Genomic_DNA"/>
</dbReference>
<evidence type="ECO:0000313" key="1">
    <source>
        <dbReference type="EMBL" id="KAJ2897283.1"/>
    </source>
</evidence>
<keyword evidence="1" id="KW-0269">Exonuclease</keyword>
<evidence type="ECO:0000313" key="2">
    <source>
        <dbReference type="Proteomes" id="UP001139981"/>
    </source>
</evidence>
<keyword evidence="1" id="KW-0378">Hydrolase</keyword>
<accession>A0ACC1M500</accession>
<keyword evidence="2" id="KW-1185">Reference proteome</keyword>
<dbReference type="EC" id="3.1.13.1" evidence="1"/>
<proteinExistence type="predicted"/>
<keyword evidence="1" id="KW-0540">Nuclease</keyword>
<protein>
    <submittedName>
        <fullName evidence="1">3'-5' RNA exonuclease complex component</fullName>
        <ecNumber evidence="1">3.1.13.1</ecNumber>
    </submittedName>
</protein>
<comment type="caution">
    <text evidence="1">The sequence shown here is derived from an EMBL/GenBank/DDBJ whole genome shotgun (WGS) entry which is preliminary data.</text>
</comment>